<accession>A0A0M0KA75</accession>
<sequence length="202" mass="22652">MSSGDFDAAREYRRRARAQLAARNARREMDWNRTPHRTCPAMLVGIKPMTEEPWSRDAKVYAHKFGRSFEWAPNQQMDGGALDAYNDESVLDGNNGYEIKVTATGLSRANAGAAQPAWDSSTFRSCPFVLRGIKPVTREPWVFDERIYNRDTTRDTTDDERAGGGALDLGSSSHATRARNGQVDRPSFYSPNWEKWAASLSA</sequence>
<feature type="region of interest" description="Disordered" evidence="1">
    <location>
        <begin position="153"/>
        <end position="189"/>
    </location>
</feature>
<name>A0A0M0KA75_9EUKA</name>
<organism evidence="2 3">
    <name type="scientific">Chrysochromulina tobinii</name>
    <dbReference type="NCBI Taxonomy" id="1460289"/>
    <lineage>
        <taxon>Eukaryota</taxon>
        <taxon>Haptista</taxon>
        <taxon>Haptophyta</taxon>
        <taxon>Prymnesiophyceae</taxon>
        <taxon>Prymnesiales</taxon>
        <taxon>Chrysochromulinaceae</taxon>
        <taxon>Chrysochromulina</taxon>
    </lineage>
</organism>
<dbReference type="EMBL" id="JWZX01000856">
    <property type="protein sequence ID" value="KOO35472.1"/>
    <property type="molecule type" value="Genomic_DNA"/>
</dbReference>
<proteinExistence type="predicted"/>
<dbReference type="AlphaFoldDB" id="A0A0M0KA75"/>
<evidence type="ECO:0000313" key="3">
    <source>
        <dbReference type="Proteomes" id="UP000037460"/>
    </source>
</evidence>
<protein>
    <submittedName>
        <fullName evidence="2">Uncharacterized protein</fullName>
    </submittedName>
</protein>
<evidence type="ECO:0000256" key="1">
    <source>
        <dbReference type="SAM" id="MobiDB-lite"/>
    </source>
</evidence>
<comment type="caution">
    <text evidence="2">The sequence shown here is derived from an EMBL/GenBank/DDBJ whole genome shotgun (WGS) entry which is preliminary data.</text>
</comment>
<keyword evidence="3" id="KW-1185">Reference proteome</keyword>
<feature type="compositionally biased region" description="Basic and acidic residues" evidence="1">
    <location>
        <begin position="153"/>
        <end position="162"/>
    </location>
</feature>
<gene>
    <name evidence="2" type="ORF">Ctob_007925</name>
</gene>
<dbReference type="Proteomes" id="UP000037460">
    <property type="component" value="Unassembled WGS sequence"/>
</dbReference>
<evidence type="ECO:0000313" key="2">
    <source>
        <dbReference type="EMBL" id="KOO35472.1"/>
    </source>
</evidence>
<reference evidence="3" key="1">
    <citation type="journal article" date="2015" name="PLoS Genet.">
        <title>Genome Sequence and Transcriptome Analyses of Chrysochromulina tobin: Metabolic Tools for Enhanced Algal Fitness in the Prominent Order Prymnesiales (Haptophyceae).</title>
        <authorList>
            <person name="Hovde B.T."/>
            <person name="Deodato C.R."/>
            <person name="Hunsperger H.M."/>
            <person name="Ryken S.A."/>
            <person name="Yost W."/>
            <person name="Jha R.K."/>
            <person name="Patterson J."/>
            <person name="Monnat R.J. Jr."/>
            <person name="Barlow S.B."/>
            <person name="Starkenburg S.R."/>
            <person name="Cattolico R.A."/>
        </authorList>
    </citation>
    <scope>NUCLEOTIDE SEQUENCE</scope>
    <source>
        <strain evidence="3">CCMP291</strain>
    </source>
</reference>